<feature type="transmembrane region" description="Helical" evidence="2">
    <location>
        <begin position="303"/>
        <end position="323"/>
    </location>
</feature>
<dbReference type="NCBIfam" id="NF041620">
    <property type="entry name" value="MXAN_5187_fam"/>
    <property type="match status" value="1"/>
</dbReference>
<dbReference type="RefSeq" id="WP_248353422.1">
    <property type="nucleotide sequence ID" value="NZ_AP025591.1"/>
</dbReference>
<evidence type="ECO:0000256" key="2">
    <source>
        <dbReference type="SAM" id="Phobius"/>
    </source>
</evidence>
<proteinExistence type="predicted"/>
<dbReference type="InterPro" id="IPR048134">
    <property type="entry name" value="MXAN_5187-like"/>
</dbReference>
<keyword evidence="2" id="KW-1133">Transmembrane helix</keyword>
<evidence type="ECO:0000256" key="1">
    <source>
        <dbReference type="SAM" id="MobiDB-lite"/>
    </source>
</evidence>
<sequence>MNRLKVWLFVLLVGAAAVAAVWFTAVAERGVATRALDARLEAASAQLTLAVRALSNETASVAALAARDPKLVELLHAKEAPSPRGRRTPPPAADPAAEEAAIQAAAHAARAAAEQAAGFAVSDGTTIVAASREAYARKAQDAGAGEKELVDALGAAVGGETRRGWIRWSEKLWYAAAVPAGEGAGLVLLQPVDAEWLRAAMAGAGAELVVVAPDVKPISAGARDVAALVAVASRAGAARDVGRLAPAFVNVLGFRIQKPSLLFLSGAPANRALTFPVPGLAGGTAVAAAPTAAVLAPFLDVQWTLLAGALALVVIGFLFGLLVRPAEVAAPVPPDLLAAADKIRRGDLNARAPVLAGQLGTVSAAMNQALDAAAAAARAPAPSLTQEFFAGGEKPALTPDPPAFEFPVRPRAAPAADPAPAPAATGPTLGGGAFEAAPVPAPARAVPTPAPVAAAPALLQAAARAAPPAEAGGEEQHWRDVFQDFLRVRTECGEPAEGLTFERFRAKLESNKATLVAKYACRTVRFQVYVKEGKAALKATPVR</sequence>
<keyword evidence="5" id="KW-1185">Reference proteome</keyword>
<dbReference type="PROSITE" id="PS50885">
    <property type="entry name" value="HAMP"/>
    <property type="match status" value="1"/>
</dbReference>
<keyword evidence="2" id="KW-0472">Membrane</keyword>
<dbReference type="Proteomes" id="UP001162891">
    <property type="component" value="Chromosome"/>
</dbReference>
<feature type="compositionally biased region" description="Low complexity" evidence="1">
    <location>
        <begin position="405"/>
        <end position="427"/>
    </location>
</feature>
<gene>
    <name evidence="4" type="ORF">AMOR_39040</name>
</gene>
<evidence type="ECO:0000313" key="4">
    <source>
        <dbReference type="EMBL" id="BDG04908.1"/>
    </source>
</evidence>
<dbReference type="InterPro" id="IPR003660">
    <property type="entry name" value="HAMP_dom"/>
</dbReference>
<feature type="domain" description="HAMP" evidence="3">
    <location>
        <begin position="335"/>
        <end position="378"/>
    </location>
</feature>
<evidence type="ECO:0000259" key="3">
    <source>
        <dbReference type="PROSITE" id="PS50885"/>
    </source>
</evidence>
<organism evidence="4 5">
    <name type="scientific">Anaeromyxobacter oryzae</name>
    <dbReference type="NCBI Taxonomy" id="2918170"/>
    <lineage>
        <taxon>Bacteria</taxon>
        <taxon>Pseudomonadati</taxon>
        <taxon>Myxococcota</taxon>
        <taxon>Myxococcia</taxon>
        <taxon>Myxococcales</taxon>
        <taxon>Cystobacterineae</taxon>
        <taxon>Anaeromyxobacteraceae</taxon>
        <taxon>Anaeromyxobacter</taxon>
    </lineage>
</organism>
<feature type="region of interest" description="Disordered" evidence="1">
    <location>
        <begin position="77"/>
        <end position="96"/>
    </location>
</feature>
<reference evidence="5" key="1">
    <citation type="journal article" date="2022" name="Int. J. Syst. Evol. Microbiol.">
        <title>Anaeromyxobacter oryzae sp. nov., Anaeromyxobacter diazotrophicus sp. nov. and Anaeromyxobacter paludicola sp. nov., isolated from paddy soils.</title>
        <authorList>
            <person name="Itoh H."/>
            <person name="Xu Z."/>
            <person name="Mise K."/>
            <person name="Masuda Y."/>
            <person name="Ushijima N."/>
            <person name="Hayakawa C."/>
            <person name="Shiratori Y."/>
            <person name="Senoo K."/>
        </authorList>
    </citation>
    <scope>NUCLEOTIDE SEQUENCE [LARGE SCALE GENOMIC DNA]</scope>
    <source>
        <strain evidence="5">Red232</strain>
    </source>
</reference>
<keyword evidence="2" id="KW-0812">Transmembrane</keyword>
<protein>
    <recommendedName>
        <fullName evidence="3">HAMP domain-containing protein</fullName>
    </recommendedName>
</protein>
<accession>A0ABM7WZD7</accession>
<name>A0ABM7WZD7_9BACT</name>
<dbReference type="EMBL" id="AP025591">
    <property type="protein sequence ID" value="BDG04908.1"/>
    <property type="molecule type" value="Genomic_DNA"/>
</dbReference>
<dbReference type="NCBIfam" id="NF041621">
    <property type="entry name" value="MXAN_5187_C_dom"/>
    <property type="match status" value="1"/>
</dbReference>
<evidence type="ECO:0000313" key="5">
    <source>
        <dbReference type="Proteomes" id="UP001162891"/>
    </source>
</evidence>
<feature type="region of interest" description="Disordered" evidence="1">
    <location>
        <begin position="391"/>
        <end position="435"/>
    </location>
</feature>